<dbReference type="EMBL" id="CP010802">
    <property type="protein sequence ID" value="ALC18029.1"/>
    <property type="molecule type" value="Genomic_DNA"/>
</dbReference>
<dbReference type="InterPro" id="IPR023430">
    <property type="entry name" value="Pept_HybD-like_dom_sf"/>
</dbReference>
<accession>A0A0M3QGI3</accession>
<evidence type="ECO:0000256" key="3">
    <source>
        <dbReference type="ARBA" id="ARBA00022750"/>
    </source>
</evidence>
<evidence type="ECO:0000313" key="5">
    <source>
        <dbReference type="EMBL" id="ALC18029.1"/>
    </source>
</evidence>
<evidence type="ECO:0000256" key="1">
    <source>
        <dbReference type="ARBA" id="ARBA00006814"/>
    </source>
</evidence>
<evidence type="ECO:0000256" key="4">
    <source>
        <dbReference type="ARBA" id="ARBA00022801"/>
    </source>
</evidence>
<dbReference type="AlphaFoldDB" id="A0A0M3QGI3"/>
<dbReference type="CDD" id="cd00518">
    <property type="entry name" value="H2MP"/>
    <property type="match status" value="1"/>
</dbReference>
<dbReference type="GO" id="GO:0016485">
    <property type="term" value="P:protein processing"/>
    <property type="evidence" value="ECO:0007669"/>
    <property type="project" value="TreeGrafter"/>
</dbReference>
<dbReference type="PATRIC" id="fig|1603606.3.peg.3559"/>
<keyword evidence="4" id="KW-0378">Hydrolase</keyword>
<dbReference type="STRING" id="1603606.DSOUD_3309"/>
<dbReference type="InterPro" id="IPR000671">
    <property type="entry name" value="Peptidase_A31"/>
</dbReference>
<evidence type="ECO:0000313" key="6">
    <source>
        <dbReference type="Proteomes" id="UP000057158"/>
    </source>
</evidence>
<proteinExistence type="inferred from homology"/>
<dbReference type="OrthoDB" id="9792731at2"/>
<dbReference type="NCBIfam" id="TIGR00072">
    <property type="entry name" value="hydrog_prot"/>
    <property type="match status" value="1"/>
</dbReference>
<organism evidence="5 6">
    <name type="scientific">Desulfuromonas soudanensis</name>
    <dbReference type="NCBI Taxonomy" id="1603606"/>
    <lineage>
        <taxon>Bacteria</taxon>
        <taxon>Pseudomonadati</taxon>
        <taxon>Thermodesulfobacteriota</taxon>
        <taxon>Desulfuromonadia</taxon>
        <taxon>Desulfuromonadales</taxon>
        <taxon>Desulfuromonadaceae</taxon>
        <taxon>Desulfuromonas</taxon>
    </lineage>
</organism>
<keyword evidence="2 5" id="KW-0645">Protease</keyword>
<keyword evidence="3" id="KW-0064">Aspartyl protease</keyword>
<dbReference type="KEGG" id="des:DSOUD_3309"/>
<dbReference type="Proteomes" id="UP000057158">
    <property type="component" value="Chromosome"/>
</dbReference>
<keyword evidence="6" id="KW-1185">Reference proteome</keyword>
<dbReference type="GO" id="GO:0008047">
    <property type="term" value="F:enzyme activator activity"/>
    <property type="evidence" value="ECO:0007669"/>
    <property type="project" value="InterPro"/>
</dbReference>
<dbReference type="PANTHER" id="PTHR30302:SF1">
    <property type="entry name" value="HYDROGENASE 2 MATURATION PROTEASE"/>
    <property type="match status" value="1"/>
</dbReference>
<comment type="similarity">
    <text evidence="1">Belongs to the peptidase A31 family.</text>
</comment>
<dbReference type="PANTHER" id="PTHR30302">
    <property type="entry name" value="HYDROGENASE 1 MATURATION PROTEASE"/>
    <property type="match status" value="1"/>
</dbReference>
<dbReference type="GO" id="GO:0004190">
    <property type="term" value="F:aspartic-type endopeptidase activity"/>
    <property type="evidence" value="ECO:0007669"/>
    <property type="project" value="UniProtKB-KW"/>
</dbReference>
<protein>
    <submittedName>
        <fullName evidence="5">Hydrogenase maturation protease</fullName>
    </submittedName>
</protein>
<dbReference type="SUPFAM" id="SSF53163">
    <property type="entry name" value="HybD-like"/>
    <property type="match status" value="1"/>
</dbReference>
<dbReference type="RefSeq" id="WP_082351332.1">
    <property type="nucleotide sequence ID" value="NZ_CP010802.1"/>
</dbReference>
<gene>
    <name evidence="5" type="ORF">DSOUD_3309</name>
</gene>
<evidence type="ECO:0000256" key="2">
    <source>
        <dbReference type="ARBA" id="ARBA00022670"/>
    </source>
</evidence>
<dbReference type="PRINTS" id="PR00446">
    <property type="entry name" value="HYDRGNUPTAKE"/>
</dbReference>
<dbReference type="Gene3D" id="3.40.50.1450">
    <property type="entry name" value="HybD-like"/>
    <property type="match status" value="1"/>
</dbReference>
<dbReference type="Pfam" id="PF01750">
    <property type="entry name" value="HycI"/>
    <property type="match status" value="1"/>
</dbReference>
<reference evidence="5 6" key="1">
    <citation type="submission" date="2015-07" db="EMBL/GenBank/DDBJ databases">
        <title>Isolation and Genomic Characterization of a Novel Halophilic Metal-Reducing Deltaproteobacterium from the Deep Subsurface.</title>
        <authorList>
            <person name="Badalamenti J.P."/>
            <person name="Summers Z.M."/>
            <person name="Gralnick J.A."/>
            <person name="Bond D.R."/>
        </authorList>
    </citation>
    <scope>NUCLEOTIDE SEQUENCE [LARGE SCALE GENOMIC DNA]</scope>
    <source>
        <strain evidence="5 6">WTL</strain>
    </source>
</reference>
<sequence>MRIIGIGNPLMGDDGIGIAAVAALEKEGVPEGVDIIDGGTGGLTLLTLMEGAKRVILVDAVETGSPPGTILRLAGEDLEPETAASSLSLHSGGLPEVLALGRALGTLPPLILFGVQPHSVEVRLGLSDPVAAALPPLLALIREELKA</sequence>
<name>A0A0M3QGI3_9BACT</name>